<reference evidence="4 5" key="1">
    <citation type="journal article" date="2014" name="PLoS ONE">
        <title>An emerging Mycoplasma associated with trichomoniasis, vaginal infection and disease.</title>
        <authorList>
            <consortium name="Vaginal Microbiome Consortium"/>
            <person name="Fettweis J.M."/>
            <person name="Serrano M.G."/>
            <person name="Huang B."/>
            <person name="Brooks J.P."/>
            <person name="Glascock A.L."/>
            <person name="Sheth N.U."/>
            <person name="Strauss J.F.III."/>
            <person name="Jefferson K.K."/>
            <person name="Buck G.A."/>
        </authorList>
    </citation>
    <scope>NUCLEOTIDE SEQUENCE [LARGE SCALE GENOMIC DNA]</scope>
    <source>
        <strain evidence="4 5">VCU_M1</strain>
    </source>
</reference>
<dbReference type="PROSITE" id="PS51186">
    <property type="entry name" value="GNAT"/>
    <property type="match status" value="1"/>
</dbReference>
<dbReference type="Pfam" id="PF00583">
    <property type="entry name" value="Acetyltransf_1"/>
    <property type="match status" value="1"/>
</dbReference>
<accession>A0A097SSU7</accession>
<dbReference type="KEGG" id="mgj:MGM1_2810"/>
<dbReference type="Gene3D" id="3.40.630.30">
    <property type="match status" value="1"/>
</dbReference>
<feature type="domain" description="N-acetyltransferase" evidence="3">
    <location>
        <begin position="2"/>
        <end position="141"/>
    </location>
</feature>
<dbReference type="InterPro" id="IPR016181">
    <property type="entry name" value="Acyl_CoA_acyltransferase"/>
</dbReference>
<keyword evidence="2" id="KW-0012">Acyltransferase</keyword>
<dbReference type="InterPro" id="IPR051556">
    <property type="entry name" value="N-term/lysine_N-AcTrnsfr"/>
</dbReference>
<evidence type="ECO:0000259" key="3">
    <source>
        <dbReference type="PROSITE" id="PS51186"/>
    </source>
</evidence>
<sequence>MAKIRLMTSHDLELIIKIQTCFFDSGKFYSFNTLTEMLANKDMQLLVLTDGEEIIGYAICYLLVDHVDLLQIAIDRKFQKRGHGKELLNEIEKFKKDIFVEVNEENQNAIGFYEHVGFKKQSILKQYYGGCDAFLLKKEIQ</sequence>
<protein>
    <submittedName>
        <fullName evidence="4">Ribosomal protein-alanine-acetyltransferase</fullName>
    </submittedName>
</protein>
<keyword evidence="1" id="KW-0808">Transferase</keyword>
<keyword evidence="4" id="KW-0689">Ribosomal protein</keyword>
<name>A0A097SSU7_9BACT</name>
<evidence type="ECO:0000256" key="2">
    <source>
        <dbReference type="ARBA" id="ARBA00023315"/>
    </source>
</evidence>
<dbReference type="PANTHER" id="PTHR42919">
    <property type="entry name" value="N-ALPHA-ACETYLTRANSFERASE"/>
    <property type="match status" value="1"/>
</dbReference>
<proteinExistence type="predicted"/>
<evidence type="ECO:0000313" key="4">
    <source>
        <dbReference type="EMBL" id="AIV03655.1"/>
    </source>
</evidence>
<dbReference type="PANTHER" id="PTHR42919:SF8">
    <property type="entry name" value="N-ALPHA-ACETYLTRANSFERASE 50"/>
    <property type="match status" value="1"/>
</dbReference>
<dbReference type="AlphaFoldDB" id="A0A097SSU7"/>
<keyword evidence="4" id="KW-0687">Ribonucleoprotein</keyword>
<dbReference type="GO" id="GO:0005840">
    <property type="term" value="C:ribosome"/>
    <property type="evidence" value="ECO:0007669"/>
    <property type="project" value="UniProtKB-KW"/>
</dbReference>
<evidence type="ECO:0000313" key="5">
    <source>
        <dbReference type="Proteomes" id="UP000030066"/>
    </source>
</evidence>
<dbReference type="GO" id="GO:0016747">
    <property type="term" value="F:acyltransferase activity, transferring groups other than amino-acyl groups"/>
    <property type="evidence" value="ECO:0007669"/>
    <property type="project" value="InterPro"/>
</dbReference>
<dbReference type="Proteomes" id="UP000030066">
    <property type="component" value="Chromosome"/>
</dbReference>
<dbReference type="EMBL" id="CP007711">
    <property type="protein sequence ID" value="AIV03655.1"/>
    <property type="molecule type" value="Genomic_DNA"/>
</dbReference>
<dbReference type="CDD" id="cd04301">
    <property type="entry name" value="NAT_SF"/>
    <property type="match status" value="1"/>
</dbReference>
<evidence type="ECO:0000256" key="1">
    <source>
        <dbReference type="ARBA" id="ARBA00022679"/>
    </source>
</evidence>
<organism evidence="4 5">
    <name type="scientific">Candidatus Malacoplasma girerdii</name>
    <dbReference type="NCBI Taxonomy" id="1318617"/>
    <lineage>
        <taxon>Bacteria</taxon>
        <taxon>Bacillati</taxon>
        <taxon>Mycoplasmatota</taxon>
        <taxon>Mycoplasmoidales</taxon>
        <taxon>Mycoplasmoidaceae</taxon>
        <taxon>Malacoplasma</taxon>
    </lineage>
</organism>
<dbReference type="SUPFAM" id="SSF55729">
    <property type="entry name" value="Acyl-CoA N-acyltransferases (Nat)"/>
    <property type="match status" value="1"/>
</dbReference>
<gene>
    <name evidence="4" type="ORF">MGM1_2810</name>
</gene>
<dbReference type="STRING" id="1318617.MGM1_2810"/>
<keyword evidence="5" id="KW-1185">Reference proteome</keyword>
<dbReference type="HOGENOM" id="CLU_013985_23_1_14"/>
<dbReference type="InterPro" id="IPR000182">
    <property type="entry name" value="GNAT_dom"/>
</dbReference>
<dbReference type="eggNOG" id="COG0456">
    <property type="taxonomic scope" value="Bacteria"/>
</dbReference>